<proteinExistence type="predicted"/>
<gene>
    <name evidence="1" type="ORF">HELGO_WM86577</name>
</gene>
<evidence type="ECO:0000313" key="1">
    <source>
        <dbReference type="EMBL" id="CAA6809006.1"/>
    </source>
</evidence>
<protein>
    <submittedName>
        <fullName evidence="1">Uncharacterized protein</fullName>
    </submittedName>
</protein>
<organism evidence="1">
    <name type="scientific">uncultured Thiotrichaceae bacterium</name>
    <dbReference type="NCBI Taxonomy" id="298394"/>
    <lineage>
        <taxon>Bacteria</taxon>
        <taxon>Pseudomonadati</taxon>
        <taxon>Pseudomonadota</taxon>
        <taxon>Gammaproteobacteria</taxon>
        <taxon>Thiotrichales</taxon>
        <taxon>Thiotrichaceae</taxon>
        <taxon>environmental samples</taxon>
    </lineage>
</organism>
<dbReference type="AlphaFoldDB" id="A0A6S6SWT0"/>
<accession>A0A6S6SWT0</accession>
<feature type="non-terminal residue" evidence="1">
    <location>
        <position position="26"/>
    </location>
</feature>
<name>A0A6S6SWT0_9GAMM</name>
<sequence>MRVVDAYVITQINGHGIYLIELQFWS</sequence>
<dbReference type="EMBL" id="CACVAV010000140">
    <property type="protein sequence ID" value="CAA6809006.1"/>
    <property type="molecule type" value="Genomic_DNA"/>
</dbReference>
<reference evidence="1" key="1">
    <citation type="submission" date="2020-01" db="EMBL/GenBank/DDBJ databases">
        <authorList>
            <person name="Meier V. D."/>
            <person name="Meier V D."/>
        </authorList>
    </citation>
    <scope>NUCLEOTIDE SEQUENCE</scope>
    <source>
        <strain evidence="1">HLG_WM_MAG_08</strain>
    </source>
</reference>